<dbReference type="GO" id="GO:1990961">
    <property type="term" value="P:xenobiotic detoxification by transmembrane export across the plasma membrane"/>
    <property type="evidence" value="ECO:0007669"/>
    <property type="project" value="InterPro"/>
</dbReference>
<evidence type="ECO:0008006" key="9">
    <source>
        <dbReference type="Google" id="ProtNLM"/>
    </source>
</evidence>
<dbReference type="FunCoup" id="A0A0C3DP50">
    <property type="interactions" value="120"/>
</dbReference>
<dbReference type="PANTHER" id="PTHR11206">
    <property type="entry name" value="MULTIDRUG RESISTANCE PROTEIN"/>
    <property type="match status" value="1"/>
</dbReference>
<keyword evidence="5 6" id="KW-0472">Membrane</keyword>
<dbReference type="InParanoid" id="A0A0C3DP50"/>
<dbReference type="Proteomes" id="UP000053989">
    <property type="component" value="Unassembled WGS sequence"/>
</dbReference>
<dbReference type="InterPro" id="IPR002528">
    <property type="entry name" value="MATE_fam"/>
</dbReference>
<evidence type="ECO:0000256" key="5">
    <source>
        <dbReference type="ARBA" id="ARBA00023136"/>
    </source>
</evidence>
<name>A0A0C3DP50_9AGAM</name>
<dbReference type="GO" id="GO:0015297">
    <property type="term" value="F:antiporter activity"/>
    <property type="evidence" value="ECO:0007669"/>
    <property type="project" value="InterPro"/>
</dbReference>
<feature type="transmembrane region" description="Helical" evidence="6">
    <location>
        <begin position="95"/>
        <end position="120"/>
    </location>
</feature>
<evidence type="ECO:0000256" key="4">
    <source>
        <dbReference type="ARBA" id="ARBA00022989"/>
    </source>
</evidence>
<gene>
    <name evidence="7" type="ORF">SCLCIDRAFT_1219150</name>
</gene>
<evidence type="ECO:0000256" key="2">
    <source>
        <dbReference type="ARBA" id="ARBA00010199"/>
    </source>
</evidence>
<evidence type="ECO:0000256" key="6">
    <source>
        <dbReference type="SAM" id="Phobius"/>
    </source>
</evidence>
<dbReference type="CDD" id="cd13132">
    <property type="entry name" value="MATE_eukaryotic"/>
    <property type="match status" value="1"/>
</dbReference>
<evidence type="ECO:0000313" key="8">
    <source>
        <dbReference type="Proteomes" id="UP000053989"/>
    </source>
</evidence>
<feature type="transmembrane region" description="Helical" evidence="6">
    <location>
        <begin position="282"/>
        <end position="300"/>
    </location>
</feature>
<dbReference type="STRING" id="1036808.A0A0C3DP50"/>
<organism evidence="7 8">
    <name type="scientific">Scleroderma citrinum Foug A</name>
    <dbReference type="NCBI Taxonomy" id="1036808"/>
    <lineage>
        <taxon>Eukaryota</taxon>
        <taxon>Fungi</taxon>
        <taxon>Dikarya</taxon>
        <taxon>Basidiomycota</taxon>
        <taxon>Agaricomycotina</taxon>
        <taxon>Agaricomycetes</taxon>
        <taxon>Agaricomycetidae</taxon>
        <taxon>Boletales</taxon>
        <taxon>Sclerodermatineae</taxon>
        <taxon>Sclerodermataceae</taxon>
        <taxon>Scleroderma</taxon>
    </lineage>
</organism>
<feature type="transmembrane region" description="Helical" evidence="6">
    <location>
        <begin position="399"/>
        <end position="417"/>
    </location>
</feature>
<feature type="transmembrane region" description="Helical" evidence="6">
    <location>
        <begin position="465"/>
        <end position="488"/>
    </location>
</feature>
<dbReference type="NCBIfam" id="TIGR00797">
    <property type="entry name" value="matE"/>
    <property type="match status" value="1"/>
</dbReference>
<keyword evidence="4 6" id="KW-1133">Transmembrane helix</keyword>
<feature type="transmembrane region" description="Helical" evidence="6">
    <location>
        <begin position="126"/>
        <end position="146"/>
    </location>
</feature>
<dbReference type="Pfam" id="PF01554">
    <property type="entry name" value="MatE"/>
    <property type="match status" value="2"/>
</dbReference>
<dbReference type="HOGENOM" id="CLU_012893_1_2_1"/>
<keyword evidence="3 6" id="KW-0812">Transmembrane</keyword>
<proteinExistence type="inferred from homology"/>
<dbReference type="GO" id="GO:0016020">
    <property type="term" value="C:membrane"/>
    <property type="evidence" value="ECO:0007669"/>
    <property type="project" value="UniProtKB-SubCell"/>
</dbReference>
<comment type="similarity">
    <text evidence="2">Belongs to the multi antimicrobial extrusion (MATE) (TC 2.A.66.1) family.</text>
</comment>
<dbReference type="EMBL" id="KN822096">
    <property type="protein sequence ID" value="KIM57771.1"/>
    <property type="molecule type" value="Genomic_DNA"/>
</dbReference>
<feature type="transmembrane region" description="Helical" evidence="6">
    <location>
        <begin position="494"/>
        <end position="517"/>
    </location>
</feature>
<keyword evidence="8" id="KW-1185">Reference proteome</keyword>
<comment type="subcellular location">
    <subcellularLocation>
        <location evidence="1">Membrane</location>
        <topology evidence="1">Multi-pass membrane protein</topology>
    </subcellularLocation>
</comment>
<dbReference type="InterPro" id="IPR045069">
    <property type="entry name" value="MATE_euk"/>
</dbReference>
<reference evidence="7 8" key="1">
    <citation type="submission" date="2014-04" db="EMBL/GenBank/DDBJ databases">
        <authorList>
            <consortium name="DOE Joint Genome Institute"/>
            <person name="Kuo A."/>
            <person name="Kohler A."/>
            <person name="Nagy L.G."/>
            <person name="Floudas D."/>
            <person name="Copeland A."/>
            <person name="Barry K.W."/>
            <person name="Cichocki N."/>
            <person name="Veneault-Fourrey C."/>
            <person name="LaButti K."/>
            <person name="Lindquist E.A."/>
            <person name="Lipzen A."/>
            <person name="Lundell T."/>
            <person name="Morin E."/>
            <person name="Murat C."/>
            <person name="Sun H."/>
            <person name="Tunlid A."/>
            <person name="Henrissat B."/>
            <person name="Grigoriev I.V."/>
            <person name="Hibbett D.S."/>
            <person name="Martin F."/>
            <person name="Nordberg H.P."/>
            <person name="Cantor M.N."/>
            <person name="Hua S.X."/>
        </authorList>
    </citation>
    <scope>NUCLEOTIDE SEQUENCE [LARGE SCALE GENOMIC DNA]</scope>
    <source>
        <strain evidence="7 8">Foug A</strain>
    </source>
</reference>
<dbReference type="OrthoDB" id="2126698at2759"/>
<reference evidence="8" key="2">
    <citation type="submission" date="2015-01" db="EMBL/GenBank/DDBJ databases">
        <title>Evolutionary Origins and Diversification of the Mycorrhizal Mutualists.</title>
        <authorList>
            <consortium name="DOE Joint Genome Institute"/>
            <consortium name="Mycorrhizal Genomics Consortium"/>
            <person name="Kohler A."/>
            <person name="Kuo A."/>
            <person name="Nagy L.G."/>
            <person name="Floudas D."/>
            <person name="Copeland A."/>
            <person name="Barry K.W."/>
            <person name="Cichocki N."/>
            <person name="Veneault-Fourrey C."/>
            <person name="LaButti K."/>
            <person name="Lindquist E.A."/>
            <person name="Lipzen A."/>
            <person name="Lundell T."/>
            <person name="Morin E."/>
            <person name="Murat C."/>
            <person name="Riley R."/>
            <person name="Ohm R."/>
            <person name="Sun H."/>
            <person name="Tunlid A."/>
            <person name="Henrissat B."/>
            <person name="Grigoriev I.V."/>
            <person name="Hibbett D.S."/>
            <person name="Martin F."/>
        </authorList>
    </citation>
    <scope>NUCLEOTIDE SEQUENCE [LARGE SCALE GENOMIC DNA]</scope>
    <source>
        <strain evidence="8">Foug A</strain>
    </source>
</reference>
<feature type="transmembrane region" description="Helical" evidence="6">
    <location>
        <begin position="207"/>
        <end position="227"/>
    </location>
</feature>
<dbReference type="AlphaFoldDB" id="A0A0C3DP50"/>
<accession>A0A0C3DP50</accession>
<protein>
    <recommendedName>
        <fullName evidence="9">MATE efflux family protein</fullName>
    </recommendedName>
</protein>
<evidence type="ECO:0000256" key="3">
    <source>
        <dbReference type="ARBA" id="ARBA00022692"/>
    </source>
</evidence>
<sequence length="545" mass="58989">MPLGTSSSVPQDYSAIAHLVGGHVDSGSATDDAFGDNEQPYCRRPIPTVPVGCIGAAPARTSETTPLLAPPVPRIVEDVDGKSFRAIFWEEVKTLLIYSFPVFGTYIFDYSMTITSVIAVGHISTIALAAASLAFMTASVTGFSIIQGMVNTLDTVLPAAWTSDQPQLVGLWTQRMTILVSIILVPVFALWLHAESILLALRQDPEVARLAGIYLMWICLGLPAYSFNYISRRYFQAQGLFTVPARIALVVAPINVLLNYLLVWGPDSIRLGFIGAPIATSISYNLVSILSVIYGIYFVPKTAWHPLSAKAFTHLGFLAKLSAGSVGQVASTWWSWELIGLSASFLGPVYLAVHSILVPTCNAFFQIPNALGASTSVRIGNLLGEQDAKRAAVVVEASLLLDFAIAIFFSCTVVVFRHSWGYLFNNDPEVVQQVADLLPLIAFVHLFDDIAAVVAGILRARGKQVLGAMLNVGAHYTIGIPVGIWLAFRMDLKLFGLWSGLGLATGLAALVGLYLCFTTDWHEEVAKAVERLAVDKQPIDEEHAY</sequence>
<evidence type="ECO:0000256" key="1">
    <source>
        <dbReference type="ARBA" id="ARBA00004141"/>
    </source>
</evidence>
<feature type="transmembrane region" description="Helical" evidence="6">
    <location>
        <begin position="239"/>
        <end position="262"/>
    </location>
</feature>
<feature type="transmembrane region" description="Helical" evidence="6">
    <location>
        <begin position="178"/>
        <end position="201"/>
    </location>
</feature>
<feature type="transmembrane region" description="Helical" evidence="6">
    <location>
        <begin position="437"/>
        <end position="458"/>
    </location>
</feature>
<evidence type="ECO:0000313" key="7">
    <source>
        <dbReference type="EMBL" id="KIM57771.1"/>
    </source>
</evidence>
<dbReference type="GO" id="GO:0042910">
    <property type="term" value="F:xenobiotic transmembrane transporter activity"/>
    <property type="evidence" value="ECO:0007669"/>
    <property type="project" value="InterPro"/>
</dbReference>